<evidence type="ECO:0000313" key="1">
    <source>
        <dbReference type="EMBL" id="KAF2677847.1"/>
    </source>
</evidence>
<evidence type="ECO:0000313" key="2">
    <source>
        <dbReference type="Proteomes" id="UP000799291"/>
    </source>
</evidence>
<dbReference type="AlphaFoldDB" id="A0A6G1IHY7"/>
<keyword evidence="2" id="KW-1185">Reference proteome</keyword>
<proteinExistence type="predicted"/>
<dbReference type="OrthoDB" id="2014201at2759"/>
<organism evidence="1 2">
    <name type="scientific">Lentithecium fluviatile CBS 122367</name>
    <dbReference type="NCBI Taxonomy" id="1168545"/>
    <lineage>
        <taxon>Eukaryota</taxon>
        <taxon>Fungi</taxon>
        <taxon>Dikarya</taxon>
        <taxon>Ascomycota</taxon>
        <taxon>Pezizomycotina</taxon>
        <taxon>Dothideomycetes</taxon>
        <taxon>Pleosporomycetidae</taxon>
        <taxon>Pleosporales</taxon>
        <taxon>Massarineae</taxon>
        <taxon>Lentitheciaceae</taxon>
        <taxon>Lentithecium</taxon>
    </lineage>
</organism>
<accession>A0A6G1IHY7</accession>
<dbReference type="Gene3D" id="3.90.550.10">
    <property type="entry name" value="Spore Coat Polysaccharide Biosynthesis Protein SpsA, Chain A"/>
    <property type="match status" value="1"/>
</dbReference>
<dbReference type="GO" id="GO:0016740">
    <property type="term" value="F:transferase activity"/>
    <property type="evidence" value="ECO:0007669"/>
    <property type="project" value="UniProtKB-KW"/>
</dbReference>
<gene>
    <name evidence="1" type="ORF">K458DRAFT_395488</name>
</gene>
<name>A0A6G1IHY7_9PLEO</name>
<dbReference type="Proteomes" id="UP000799291">
    <property type="component" value="Unassembled WGS sequence"/>
</dbReference>
<sequence>MPDTPFAIATFLTGQGDNDAYFTSTRVLAHQLIHAPATKLDASRVSFLVLCSQSTPKEQKDRLRKDGAYVVELQDVPLSWWIYSGVTRWKEQFTKLRTFEMIEYKRILFIDADTMIMSPIDGIFEEPEVETMAPTLTSRKDQIRRDESALPNEWFFAARSDNGYTGQRQHPTPPLQTVQFSAGFFMVAPDRVLYNHLLSVMAHFRRFDPFTMEQSLLNYVFRREGAMPWRELHWKWSATWVNEKDAEMGVKSLHEKLWDKGPQPLKDVWQKKKGEMLQYYERHR</sequence>
<dbReference type="SUPFAM" id="SSF53448">
    <property type="entry name" value="Nucleotide-diphospho-sugar transferases"/>
    <property type="match status" value="1"/>
</dbReference>
<protein>
    <submittedName>
        <fullName evidence="1">Glycosyltransferase family 8 protein</fullName>
    </submittedName>
</protein>
<reference evidence="1" key="1">
    <citation type="journal article" date="2020" name="Stud. Mycol.">
        <title>101 Dothideomycetes genomes: a test case for predicting lifestyles and emergence of pathogens.</title>
        <authorList>
            <person name="Haridas S."/>
            <person name="Albert R."/>
            <person name="Binder M."/>
            <person name="Bloem J."/>
            <person name="Labutti K."/>
            <person name="Salamov A."/>
            <person name="Andreopoulos B."/>
            <person name="Baker S."/>
            <person name="Barry K."/>
            <person name="Bills G."/>
            <person name="Bluhm B."/>
            <person name="Cannon C."/>
            <person name="Castanera R."/>
            <person name="Culley D."/>
            <person name="Daum C."/>
            <person name="Ezra D."/>
            <person name="Gonzalez J."/>
            <person name="Henrissat B."/>
            <person name="Kuo A."/>
            <person name="Liang C."/>
            <person name="Lipzen A."/>
            <person name="Lutzoni F."/>
            <person name="Magnuson J."/>
            <person name="Mondo S."/>
            <person name="Nolan M."/>
            <person name="Ohm R."/>
            <person name="Pangilinan J."/>
            <person name="Park H.-J."/>
            <person name="Ramirez L."/>
            <person name="Alfaro M."/>
            <person name="Sun H."/>
            <person name="Tritt A."/>
            <person name="Yoshinaga Y."/>
            <person name="Zwiers L.-H."/>
            <person name="Turgeon B."/>
            <person name="Goodwin S."/>
            <person name="Spatafora J."/>
            <person name="Crous P."/>
            <person name="Grigoriev I."/>
        </authorList>
    </citation>
    <scope>NUCLEOTIDE SEQUENCE</scope>
    <source>
        <strain evidence="1">CBS 122367</strain>
    </source>
</reference>
<dbReference type="InterPro" id="IPR050587">
    <property type="entry name" value="GNT1/Glycosyltrans_8"/>
</dbReference>
<dbReference type="PANTHER" id="PTHR11183">
    <property type="entry name" value="GLYCOGENIN SUBFAMILY MEMBER"/>
    <property type="match status" value="1"/>
</dbReference>
<dbReference type="InterPro" id="IPR029044">
    <property type="entry name" value="Nucleotide-diphossugar_trans"/>
</dbReference>
<dbReference type="EMBL" id="MU005617">
    <property type="protein sequence ID" value="KAF2677847.1"/>
    <property type="molecule type" value="Genomic_DNA"/>
</dbReference>
<keyword evidence="1" id="KW-0808">Transferase</keyword>